<reference evidence="5" key="1">
    <citation type="submission" date="2013-10" db="EMBL/GenBank/DDBJ databases">
        <authorList>
            <person name="Schartl M."/>
            <person name="Warren W."/>
        </authorList>
    </citation>
    <scope>NUCLEOTIDE SEQUENCE [LARGE SCALE GENOMIC DNA]</scope>
    <source>
        <strain evidence="5">female</strain>
    </source>
</reference>
<dbReference type="Proteomes" id="UP000028760">
    <property type="component" value="Unassembled WGS sequence"/>
</dbReference>
<sequence>MDPASQDINLNSPNKGNSMDPSDNMADDQAEGAAANSAHPLPPGLTEEEAEELRLELTKVEEEINTLRQVLSAKERHASELKRKLGLSPLNELKQNITKSWQDVQTSQAYVRTTEKLGEWNERVTGSDLYKKTQETLSEAGQKTSAALNTLGTAISRRLGDMRALPFSNSFSNYSIRHSISMPAMRNSPTFKSFEDKVGNLKHKVVGPRGNGDAVSSPTDTTPTHENPPF</sequence>
<accession>A0A096LTJ1</accession>
<reference evidence="4" key="2">
    <citation type="submission" date="2025-08" db="UniProtKB">
        <authorList>
            <consortium name="Ensembl"/>
        </authorList>
    </citation>
    <scope>IDENTIFICATION</scope>
</reference>
<dbReference type="CTD" id="322103"/>
<proteinExistence type="inferred from homology"/>
<feature type="region of interest" description="Disordered" evidence="3">
    <location>
        <begin position="1"/>
        <end position="51"/>
    </location>
</feature>
<feature type="region of interest" description="Disordered" evidence="3">
    <location>
        <begin position="204"/>
        <end position="230"/>
    </location>
</feature>
<evidence type="ECO:0000313" key="4">
    <source>
        <dbReference type="Ensembl" id="ENSPFOP00000022482.1"/>
    </source>
</evidence>
<evidence type="ECO:0000256" key="2">
    <source>
        <dbReference type="ARBA" id="ARBA00023054"/>
    </source>
</evidence>
<feature type="compositionally biased region" description="Polar residues" evidence="3">
    <location>
        <begin position="1"/>
        <end position="21"/>
    </location>
</feature>
<dbReference type="AlphaFoldDB" id="A0A096LTJ1"/>
<dbReference type="PANTHER" id="PTHR19307">
    <property type="entry name" value="TUMOR PROTEIN D52"/>
    <property type="match status" value="1"/>
</dbReference>
<dbReference type="GeneID" id="103148183"/>
<feature type="compositionally biased region" description="Polar residues" evidence="3">
    <location>
        <begin position="214"/>
        <end position="230"/>
    </location>
</feature>
<dbReference type="Ensembl" id="ENSPFOT00000026379.1">
    <property type="protein sequence ID" value="ENSPFOP00000022482.1"/>
    <property type="gene ID" value="ENSPFOG00000011837.2"/>
</dbReference>
<dbReference type="RefSeq" id="XP_007566889.1">
    <property type="nucleotide sequence ID" value="XM_007566827.2"/>
</dbReference>
<dbReference type="GO" id="GO:0005737">
    <property type="term" value="C:cytoplasm"/>
    <property type="evidence" value="ECO:0007669"/>
    <property type="project" value="TreeGrafter"/>
</dbReference>
<dbReference type="GeneTree" id="ENSGT00940000155572"/>
<dbReference type="Pfam" id="PF04201">
    <property type="entry name" value="TPD52"/>
    <property type="match status" value="2"/>
</dbReference>
<dbReference type="EMBL" id="AYCK01011629">
    <property type="status" value="NOT_ANNOTATED_CDS"/>
    <property type="molecule type" value="Genomic_DNA"/>
</dbReference>
<name>A0A096LTJ1_POEFO</name>
<keyword evidence="2" id="KW-0175">Coiled coil</keyword>
<comment type="similarity">
    <text evidence="1">Belongs to the TPD52 family.</text>
</comment>
<keyword evidence="5" id="KW-1185">Reference proteome</keyword>
<dbReference type="PANTHER" id="PTHR19307:SF13">
    <property type="entry name" value="TUMOR PROTEIN D54"/>
    <property type="match status" value="1"/>
</dbReference>
<dbReference type="InterPro" id="IPR007327">
    <property type="entry name" value="TPD52"/>
</dbReference>
<dbReference type="OMA" id="SDAMMDV"/>
<organism evidence="4 5">
    <name type="scientific">Poecilia formosa</name>
    <name type="common">Amazon molly</name>
    <name type="synonym">Limia formosa</name>
    <dbReference type="NCBI Taxonomy" id="48698"/>
    <lineage>
        <taxon>Eukaryota</taxon>
        <taxon>Metazoa</taxon>
        <taxon>Chordata</taxon>
        <taxon>Craniata</taxon>
        <taxon>Vertebrata</taxon>
        <taxon>Euteleostomi</taxon>
        <taxon>Actinopterygii</taxon>
        <taxon>Neopterygii</taxon>
        <taxon>Teleostei</taxon>
        <taxon>Neoteleostei</taxon>
        <taxon>Acanthomorphata</taxon>
        <taxon>Ovalentaria</taxon>
        <taxon>Atherinomorphae</taxon>
        <taxon>Cyprinodontiformes</taxon>
        <taxon>Poeciliidae</taxon>
        <taxon>Poeciliinae</taxon>
        <taxon>Poecilia</taxon>
    </lineage>
</organism>
<reference evidence="4" key="3">
    <citation type="submission" date="2025-09" db="UniProtKB">
        <authorList>
            <consortium name="Ensembl"/>
        </authorList>
    </citation>
    <scope>IDENTIFICATION</scope>
</reference>
<evidence type="ECO:0000256" key="1">
    <source>
        <dbReference type="ARBA" id="ARBA00005702"/>
    </source>
</evidence>
<evidence type="ECO:0000313" key="5">
    <source>
        <dbReference type="Proteomes" id="UP000028760"/>
    </source>
</evidence>
<evidence type="ECO:0000256" key="3">
    <source>
        <dbReference type="SAM" id="MobiDB-lite"/>
    </source>
</evidence>
<protein>
    <submittedName>
        <fullName evidence="4">Tpd52 like 2b</fullName>
    </submittedName>
</protein>